<dbReference type="GO" id="GO:0004693">
    <property type="term" value="F:cyclin-dependent protein serine/threonine kinase activity"/>
    <property type="evidence" value="ECO:0007669"/>
    <property type="project" value="UniProtKB-EC"/>
</dbReference>
<dbReference type="InParanoid" id="A0A4S2N683"/>
<dbReference type="Pfam" id="PF00069">
    <property type="entry name" value="Pkinase"/>
    <property type="match status" value="1"/>
</dbReference>
<dbReference type="InterPro" id="IPR011009">
    <property type="entry name" value="Kinase-like_dom_sf"/>
</dbReference>
<evidence type="ECO:0000256" key="12">
    <source>
        <dbReference type="SAM" id="MobiDB-lite"/>
    </source>
</evidence>
<name>A0A4S2N683_9PEZI</name>
<evidence type="ECO:0000256" key="3">
    <source>
        <dbReference type="ARBA" id="ARBA00022679"/>
    </source>
</evidence>
<dbReference type="GO" id="GO:0008353">
    <property type="term" value="F:RNA polymerase II CTD heptapeptide repeat kinase activity"/>
    <property type="evidence" value="ECO:0007669"/>
    <property type="project" value="UniProtKB-EC"/>
</dbReference>
<dbReference type="Gene3D" id="1.10.510.10">
    <property type="entry name" value="Transferase(Phosphotransferase) domain 1"/>
    <property type="match status" value="1"/>
</dbReference>
<gene>
    <name evidence="14" type="ORF">EX30DRAFT_301219</name>
</gene>
<dbReference type="Gene3D" id="3.30.200.20">
    <property type="entry name" value="Phosphorylase Kinase, domain 1"/>
    <property type="match status" value="1"/>
</dbReference>
<evidence type="ECO:0000256" key="11">
    <source>
        <dbReference type="RuleBase" id="RU000304"/>
    </source>
</evidence>
<protein>
    <submittedName>
        <fullName evidence="14">Pkinase-domain-containing protein</fullName>
    </submittedName>
</protein>
<dbReference type="InterPro" id="IPR008271">
    <property type="entry name" value="Ser/Thr_kinase_AS"/>
</dbReference>
<dbReference type="FunFam" id="3.30.200.20:FF:000270">
    <property type="entry name" value="Serine/threonine-protein kinase bur1"/>
    <property type="match status" value="1"/>
</dbReference>
<evidence type="ECO:0000256" key="6">
    <source>
        <dbReference type="ARBA" id="ARBA00022840"/>
    </source>
</evidence>
<dbReference type="AlphaFoldDB" id="A0A4S2N683"/>
<feature type="binding site" evidence="10">
    <location>
        <position position="33"/>
    </location>
    <ligand>
        <name>ATP</name>
        <dbReference type="ChEBI" id="CHEBI:30616"/>
    </ligand>
</feature>
<evidence type="ECO:0000256" key="8">
    <source>
        <dbReference type="ARBA" id="ARBA00048367"/>
    </source>
</evidence>
<dbReference type="FunCoup" id="A0A4S2N683">
    <property type="interactions" value="742"/>
</dbReference>
<dbReference type="GO" id="GO:0005524">
    <property type="term" value="F:ATP binding"/>
    <property type="evidence" value="ECO:0007669"/>
    <property type="project" value="UniProtKB-UniRule"/>
</dbReference>
<organism evidence="14 15">
    <name type="scientific">Ascodesmis nigricans</name>
    <dbReference type="NCBI Taxonomy" id="341454"/>
    <lineage>
        <taxon>Eukaryota</taxon>
        <taxon>Fungi</taxon>
        <taxon>Dikarya</taxon>
        <taxon>Ascomycota</taxon>
        <taxon>Pezizomycotina</taxon>
        <taxon>Pezizomycetes</taxon>
        <taxon>Pezizales</taxon>
        <taxon>Ascodesmidaceae</taxon>
        <taxon>Ascodesmis</taxon>
    </lineage>
</organism>
<dbReference type="PANTHER" id="PTHR24056">
    <property type="entry name" value="CELL DIVISION PROTEIN KINASE"/>
    <property type="match status" value="1"/>
</dbReference>
<sequence>MAIYHKVSMVGEGTYGKVFKAKNNLTKELVALKQIRMEGERDGFPITAVREMKLLQVLDHQNVISLVEMMVEKNVFYMVFDYCDHDLTGILNHPTFRLEPANIKDLARQFFEGLHYLHHRGVLHRDLKGSNILLRADGQLKITDFGLARFYNKNLDKKVDYTNRIITLWYRPPEILLGTTTYGPAVDMWSAACVFTELFTRQSIFPGKTELDQLDIIYKLLGRPTTRDWPELKSMPWYLFLHRKCASRKNHFVEKYGDRIPPSAMKLILSLLQYDPSKRPSAEDCLNHEYFSEEPAPQRTVGLRNIQGEWHEYESKQERRRERDNQKRREAERKKAAHADKKRNAEAVAAAAKLAMANAKAVAKQKKEYDPTAPDITGNGIGS</sequence>
<keyword evidence="4 10" id="KW-0547">Nucleotide-binding</keyword>
<dbReference type="PANTHER" id="PTHR24056:SF546">
    <property type="entry name" value="CYCLIN-DEPENDENT KINASE 12"/>
    <property type="match status" value="1"/>
</dbReference>
<evidence type="ECO:0000256" key="10">
    <source>
        <dbReference type="PROSITE-ProRule" id="PRU10141"/>
    </source>
</evidence>
<dbReference type="PROSITE" id="PS00108">
    <property type="entry name" value="PROTEIN_KINASE_ST"/>
    <property type="match status" value="1"/>
</dbReference>
<reference evidence="14 15" key="1">
    <citation type="submission" date="2019-04" db="EMBL/GenBank/DDBJ databases">
        <title>Comparative genomics and transcriptomics to analyze fruiting body development in filamentous ascomycetes.</title>
        <authorList>
            <consortium name="DOE Joint Genome Institute"/>
            <person name="Lutkenhaus R."/>
            <person name="Traeger S."/>
            <person name="Breuer J."/>
            <person name="Kuo A."/>
            <person name="Lipzen A."/>
            <person name="Pangilinan J."/>
            <person name="Dilworth D."/>
            <person name="Sandor L."/>
            <person name="Poggeler S."/>
            <person name="Barry K."/>
            <person name="Grigoriev I.V."/>
            <person name="Nowrousian M."/>
        </authorList>
    </citation>
    <scope>NUCLEOTIDE SEQUENCE [LARGE SCALE GENOMIC DNA]</scope>
    <source>
        <strain evidence="14 15">CBS 389.68</strain>
    </source>
</reference>
<dbReference type="Proteomes" id="UP000298138">
    <property type="component" value="Unassembled WGS sequence"/>
</dbReference>
<dbReference type="CDD" id="cd07840">
    <property type="entry name" value="STKc_CDK9_like"/>
    <property type="match status" value="1"/>
</dbReference>
<evidence type="ECO:0000256" key="5">
    <source>
        <dbReference type="ARBA" id="ARBA00022777"/>
    </source>
</evidence>
<keyword evidence="15" id="KW-1185">Reference proteome</keyword>
<feature type="region of interest" description="Disordered" evidence="12">
    <location>
        <begin position="312"/>
        <end position="346"/>
    </location>
</feature>
<evidence type="ECO:0000256" key="9">
    <source>
        <dbReference type="ARBA" id="ARBA00049280"/>
    </source>
</evidence>
<dbReference type="SUPFAM" id="SSF56112">
    <property type="entry name" value="Protein kinase-like (PK-like)"/>
    <property type="match status" value="1"/>
</dbReference>
<keyword evidence="6 10" id="KW-0067">ATP-binding</keyword>
<comment type="catalytic activity">
    <reaction evidence="8">
        <text>L-seryl-[protein] + ATP = O-phospho-L-seryl-[protein] + ADP + H(+)</text>
        <dbReference type="Rhea" id="RHEA:17989"/>
        <dbReference type="Rhea" id="RHEA-COMP:9863"/>
        <dbReference type="Rhea" id="RHEA-COMP:11604"/>
        <dbReference type="ChEBI" id="CHEBI:15378"/>
        <dbReference type="ChEBI" id="CHEBI:29999"/>
        <dbReference type="ChEBI" id="CHEBI:30616"/>
        <dbReference type="ChEBI" id="CHEBI:83421"/>
        <dbReference type="ChEBI" id="CHEBI:456216"/>
        <dbReference type="EC" id="2.7.11.22"/>
    </reaction>
</comment>
<keyword evidence="5 14" id="KW-0418">Kinase</keyword>
<dbReference type="GO" id="GO:0032968">
    <property type="term" value="P:positive regulation of transcription elongation by RNA polymerase II"/>
    <property type="evidence" value="ECO:0007669"/>
    <property type="project" value="TreeGrafter"/>
</dbReference>
<dbReference type="InterPro" id="IPR000719">
    <property type="entry name" value="Prot_kinase_dom"/>
</dbReference>
<keyword evidence="2 11" id="KW-0723">Serine/threonine-protein kinase</keyword>
<feature type="compositionally biased region" description="Basic and acidic residues" evidence="12">
    <location>
        <begin position="312"/>
        <end position="345"/>
    </location>
</feature>
<dbReference type="PROSITE" id="PS00107">
    <property type="entry name" value="PROTEIN_KINASE_ATP"/>
    <property type="match status" value="1"/>
</dbReference>
<evidence type="ECO:0000256" key="4">
    <source>
        <dbReference type="ARBA" id="ARBA00022741"/>
    </source>
</evidence>
<evidence type="ECO:0000313" key="14">
    <source>
        <dbReference type="EMBL" id="TGZ84584.1"/>
    </source>
</evidence>
<evidence type="ECO:0000256" key="1">
    <source>
        <dbReference type="ARBA" id="ARBA00006485"/>
    </source>
</evidence>
<evidence type="ECO:0000256" key="7">
    <source>
        <dbReference type="ARBA" id="ARBA00047811"/>
    </source>
</evidence>
<evidence type="ECO:0000256" key="2">
    <source>
        <dbReference type="ARBA" id="ARBA00022527"/>
    </source>
</evidence>
<dbReference type="SMART" id="SM00220">
    <property type="entry name" value="S_TKc"/>
    <property type="match status" value="1"/>
</dbReference>
<keyword evidence="3" id="KW-0808">Transferase</keyword>
<proteinExistence type="inferred from homology"/>
<dbReference type="FunFam" id="1.10.510.10:FF:000415">
    <property type="entry name" value="CMGC/CDK/CRK7 protein kinase, variant"/>
    <property type="match status" value="1"/>
</dbReference>
<dbReference type="EMBL" id="ML220112">
    <property type="protein sequence ID" value="TGZ84584.1"/>
    <property type="molecule type" value="Genomic_DNA"/>
</dbReference>
<evidence type="ECO:0000313" key="15">
    <source>
        <dbReference type="Proteomes" id="UP000298138"/>
    </source>
</evidence>
<evidence type="ECO:0000259" key="13">
    <source>
        <dbReference type="PROSITE" id="PS50011"/>
    </source>
</evidence>
<dbReference type="GO" id="GO:0008024">
    <property type="term" value="C:cyclin/CDK positive transcription elongation factor complex"/>
    <property type="evidence" value="ECO:0007669"/>
    <property type="project" value="TreeGrafter"/>
</dbReference>
<dbReference type="InterPro" id="IPR050108">
    <property type="entry name" value="CDK"/>
</dbReference>
<dbReference type="PROSITE" id="PS50011">
    <property type="entry name" value="PROTEIN_KINASE_DOM"/>
    <property type="match status" value="1"/>
</dbReference>
<feature type="region of interest" description="Disordered" evidence="12">
    <location>
        <begin position="359"/>
        <end position="383"/>
    </location>
</feature>
<accession>A0A4S2N683</accession>
<dbReference type="InterPro" id="IPR017441">
    <property type="entry name" value="Protein_kinase_ATP_BS"/>
</dbReference>
<feature type="domain" description="Protein kinase" evidence="13">
    <location>
        <begin position="4"/>
        <end position="291"/>
    </location>
</feature>
<dbReference type="GO" id="GO:0030332">
    <property type="term" value="F:cyclin binding"/>
    <property type="evidence" value="ECO:0007669"/>
    <property type="project" value="TreeGrafter"/>
</dbReference>
<dbReference type="STRING" id="341454.A0A4S2N683"/>
<comment type="catalytic activity">
    <reaction evidence="9">
        <text>[DNA-directed RNA polymerase] + ATP = phospho-[DNA-directed RNA polymerase] + ADP + H(+)</text>
        <dbReference type="Rhea" id="RHEA:10216"/>
        <dbReference type="Rhea" id="RHEA-COMP:11321"/>
        <dbReference type="Rhea" id="RHEA-COMP:11322"/>
        <dbReference type="ChEBI" id="CHEBI:15378"/>
        <dbReference type="ChEBI" id="CHEBI:30616"/>
        <dbReference type="ChEBI" id="CHEBI:43176"/>
        <dbReference type="ChEBI" id="CHEBI:68546"/>
        <dbReference type="ChEBI" id="CHEBI:456216"/>
        <dbReference type="EC" id="2.7.11.23"/>
    </reaction>
</comment>
<comment type="catalytic activity">
    <reaction evidence="7">
        <text>L-threonyl-[protein] + ATP = O-phospho-L-threonyl-[protein] + ADP + H(+)</text>
        <dbReference type="Rhea" id="RHEA:46608"/>
        <dbReference type="Rhea" id="RHEA-COMP:11060"/>
        <dbReference type="Rhea" id="RHEA-COMP:11605"/>
        <dbReference type="ChEBI" id="CHEBI:15378"/>
        <dbReference type="ChEBI" id="CHEBI:30013"/>
        <dbReference type="ChEBI" id="CHEBI:30616"/>
        <dbReference type="ChEBI" id="CHEBI:61977"/>
        <dbReference type="ChEBI" id="CHEBI:456216"/>
        <dbReference type="EC" id="2.7.11.22"/>
    </reaction>
</comment>
<dbReference type="OrthoDB" id="204883at2759"/>
<comment type="similarity">
    <text evidence="1">Belongs to the protein kinase superfamily. CMGC Ser/Thr protein kinase family. CDC2/CDKX subfamily.</text>
</comment>